<accession>A0AAQ3QJ93</accession>
<feature type="region of interest" description="Disordered" evidence="5">
    <location>
        <begin position="24"/>
        <end position="53"/>
    </location>
</feature>
<evidence type="ECO:0000256" key="4">
    <source>
        <dbReference type="PROSITE-ProRule" id="PRU00134"/>
    </source>
</evidence>
<keyword evidence="2 4" id="KW-0863">Zinc-finger</keyword>
<dbReference type="InterPro" id="IPR057136">
    <property type="entry name" value="At2g35280_TPR_dom"/>
</dbReference>
<proteinExistence type="predicted"/>
<dbReference type="SUPFAM" id="SSF81383">
    <property type="entry name" value="F-box domain"/>
    <property type="match status" value="1"/>
</dbReference>
<sequence length="640" mass="69623">MDPRSDRFSPLALAPRSLKKHLYKLGTPSTSGSRAATAYERAPIRPDDEGDDKTQCRNCDKEFASWKALFGHMRTHSSKAQEEKLAACVNMAFAASNCSLFASSCNDNEDYVAGLMLLSRGIREWGNDDKEYSSDSCWVAHKTSGLVSIASDKNSSALEISRTEFKNSFPFLNRVHISTNGKLFSPEEPTAAIKMVDIASPAAMDCTSKLSYGYRVPWLARFALRHQPWPFAFILFFAPLPSAMRTRRGVCYTRPQFEAQWRAAEEEKTGRSRKRRKGLSAAGTGREVSRRKMAAEGLDSDRPDLFDGLPDDLVVSILCKLSASATSPSDLVSVTMTCKRMKGLGSNPAVLAKASLQSLAVRAKNWSESAHKFLKQCADAGNIEACYILGMIRFYCLQNRSSGASLMARAAMGSHAAALYSLAVIQFNGSGGSKGDKDLHAGVALCARAAFLGHVDALRELGHCLQDGYGVRRNVAEGRRFLVQANARELAAVLKSSSASAAAWRTHHRHALASGCSLLSDFGCNVPPPEAHPANRFMAEWFAARGTGNVPGEEGLRLCSHAGCGRPETRRHEFRRCSVCGAVNYCSRACQALHWKLVHKAECSPMDRWLDAAAAEAAAGVAPPEVGGGDMVINRDVREL</sequence>
<evidence type="ECO:0000256" key="1">
    <source>
        <dbReference type="ARBA" id="ARBA00022723"/>
    </source>
</evidence>
<feature type="domain" description="C2H2-type" evidence="6">
    <location>
        <begin position="54"/>
        <end position="81"/>
    </location>
</feature>
<dbReference type="InterPro" id="IPR036236">
    <property type="entry name" value="Znf_C2H2_sf"/>
</dbReference>
<dbReference type="PANTHER" id="PTHR46758:SF2">
    <property type="entry name" value="OJ1485_B09.11 PROTEIN"/>
    <property type="match status" value="1"/>
</dbReference>
<dbReference type="AlphaFoldDB" id="A0AAQ3QJ93"/>
<keyword evidence="3" id="KW-0862">Zinc</keyword>
<dbReference type="SUPFAM" id="SSF81901">
    <property type="entry name" value="HCP-like"/>
    <property type="match status" value="1"/>
</dbReference>
<evidence type="ECO:0000256" key="2">
    <source>
        <dbReference type="ARBA" id="ARBA00022771"/>
    </source>
</evidence>
<name>A0AAQ3QJ93_9LILI</name>
<dbReference type="PROSITE" id="PS00028">
    <property type="entry name" value="ZINC_FINGER_C2H2_1"/>
    <property type="match status" value="1"/>
</dbReference>
<dbReference type="CDD" id="cd09917">
    <property type="entry name" value="F-box_SF"/>
    <property type="match status" value="1"/>
</dbReference>
<keyword evidence="9" id="KW-1185">Reference proteome</keyword>
<dbReference type="Gene3D" id="1.25.40.10">
    <property type="entry name" value="Tetratricopeptide repeat domain"/>
    <property type="match status" value="1"/>
</dbReference>
<dbReference type="Gene3D" id="6.10.140.2220">
    <property type="match status" value="1"/>
</dbReference>
<dbReference type="Proteomes" id="UP001327560">
    <property type="component" value="Chromosome 6"/>
</dbReference>
<dbReference type="InterPro" id="IPR036047">
    <property type="entry name" value="F-box-like_dom_sf"/>
</dbReference>
<feature type="region of interest" description="Disordered" evidence="5">
    <location>
        <begin position="263"/>
        <end position="295"/>
    </location>
</feature>
<dbReference type="FunFam" id="6.10.140.2220:FF:000033">
    <property type="entry name" value="Predicted protein"/>
    <property type="match status" value="1"/>
</dbReference>
<evidence type="ECO:0000259" key="7">
    <source>
        <dbReference type="PROSITE" id="PS50865"/>
    </source>
</evidence>
<dbReference type="SUPFAM" id="SSF144232">
    <property type="entry name" value="HIT/MYND zinc finger-like"/>
    <property type="match status" value="1"/>
</dbReference>
<gene>
    <name evidence="8" type="ORF">Cni_G20175</name>
</gene>
<feature type="compositionally biased region" description="Basic and acidic residues" evidence="5">
    <location>
        <begin position="42"/>
        <end position="53"/>
    </location>
</feature>
<dbReference type="Pfam" id="PF01753">
    <property type="entry name" value="zf-MYND"/>
    <property type="match status" value="1"/>
</dbReference>
<feature type="domain" description="MYND-type" evidence="7">
    <location>
        <begin position="561"/>
        <end position="603"/>
    </location>
</feature>
<reference evidence="8 9" key="1">
    <citation type="submission" date="2023-10" db="EMBL/GenBank/DDBJ databases">
        <title>Chromosome-scale genome assembly provides insights into flower coloration mechanisms of Canna indica.</title>
        <authorList>
            <person name="Li C."/>
        </authorList>
    </citation>
    <scope>NUCLEOTIDE SEQUENCE [LARGE SCALE GENOMIC DNA]</scope>
    <source>
        <tissue evidence="8">Flower</tissue>
    </source>
</reference>
<dbReference type="SMART" id="SM00355">
    <property type="entry name" value="ZnF_C2H2"/>
    <property type="match status" value="2"/>
</dbReference>
<evidence type="ECO:0000313" key="9">
    <source>
        <dbReference type="Proteomes" id="UP001327560"/>
    </source>
</evidence>
<dbReference type="SUPFAM" id="SSF57667">
    <property type="entry name" value="beta-beta-alpha zinc fingers"/>
    <property type="match status" value="1"/>
</dbReference>
<dbReference type="Pfam" id="PF23310">
    <property type="entry name" value="TPR_27"/>
    <property type="match status" value="1"/>
</dbReference>
<evidence type="ECO:0000256" key="5">
    <source>
        <dbReference type="SAM" id="MobiDB-lite"/>
    </source>
</evidence>
<evidence type="ECO:0000256" key="3">
    <source>
        <dbReference type="ARBA" id="ARBA00022833"/>
    </source>
</evidence>
<keyword evidence="1" id="KW-0479">Metal-binding</keyword>
<dbReference type="PANTHER" id="PTHR46758">
    <property type="entry name" value="MYND DOMAIN-CONTAINING"/>
    <property type="match status" value="1"/>
</dbReference>
<dbReference type="InterPro" id="IPR011990">
    <property type="entry name" value="TPR-like_helical_dom_sf"/>
</dbReference>
<dbReference type="PROSITE" id="PS50157">
    <property type="entry name" value="ZINC_FINGER_C2H2_2"/>
    <property type="match status" value="1"/>
</dbReference>
<dbReference type="InterPro" id="IPR013087">
    <property type="entry name" value="Znf_C2H2_type"/>
</dbReference>
<dbReference type="InterPro" id="IPR002893">
    <property type="entry name" value="Znf_MYND"/>
</dbReference>
<dbReference type="GO" id="GO:0008270">
    <property type="term" value="F:zinc ion binding"/>
    <property type="evidence" value="ECO:0007669"/>
    <property type="project" value="UniProtKB-KW"/>
</dbReference>
<protein>
    <submittedName>
        <fullName evidence="8">F-box protein</fullName>
    </submittedName>
</protein>
<dbReference type="PROSITE" id="PS50865">
    <property type="entry name" value="ZF_MYND_2"/>
    <property type="match status" value="1"/>
</dbReference>
<dbReference type="InterPro" id="IPR044508">
    <property type="entry name" value="At5g50450/At1g67340-like"/>
</dbReference>
<dbReference type="EMBL" id="CP136895">
    <property type="protein sequence ID" value="WOL11413.1"/>
    <property type="molecule type" value="Genomic_DNA"/>
</dbReference>
<evidence type="ECO:0000259" key="6">
    <source>
        <dbReference type="PROSITE" id="PS50157"/>
    </source>
</evidence>
<evidence type="ECO:0000313" key="8">
    <source>
        <dbReference type="EMBL" id="WOL11413.1"/>
    </source>
</evidence>
<organism evidence="8 9">
    <name type="scientific">Canna indica</name>
    <name type="common">Indian-shot</name>
    <dbReference type="NCBI Taxonomy" id="4628"/>
    <lineage>
        <taxon>Eukaryota</taxon>
        <taxon>Viridiplantae</taxon>
        <taxon>Streptophyta</taxon>
        <taxon>Embryophyta</taxon>
        <taxon>Tracheophyta</taxon>
        <taxon>Spermatophyta</taxon>
        <taxon>Magnoliopsida</taxon>
        <taxon>Liliopsida</taxon>
        <taxon>Zingiberales</taxon>
        <taxon>Cannaceae</taxon>
        <taxon>Canna</taxon>
    </lineage>
</organism>